<accession>A0A096GNY3</accession>
<evidence type="ECO:0000313" key="2">
    <source>
        <dbReference type="Proteomes" id="UP000029553"/>
    </source>
</evidence>
<proteinExistence type="predicted"/>
<comment type="caution">
    <text evidence="1">The sequence shown here is derived from an EMBL/GenBank/DDBJ whole genome shotgun (WGS) entry which is preliminary data.</text>
</comment>
<protein>
    <submittedName>
        <fullName evidence="1">Uncharacterized protein</fullName>
    </submittedName>
</protein>
<reference evidence="1 2" key="1">
    <citation type="submission" date="2013-09" db="EMBL/GenBank/DDBJ databases">
        <title>High correlation between genotypes and phenotypes of environmental bacteria Comamonas testosteroni strains.</title>
        <authorList>
            <person name="Liu L."/>
            <person name="Zhu W."/>
            <person name="Xia X."/>
            <person name="Xu B."/>
            <person name="Luo M."/>
            <person name="Wang G."/>
        </authorList>
    </citation>
    <scope>NUCLEOTIDE SEQUENCE [LARGE SCALE GENOMIC DNA]</scope>
    <source>
        <strain evidence="1 2">JL40</strain>
    </source>
</reference>
<name>A0A096GNY3_COMTE</name>
<sequence length="44" mass="4990">MEQAQEAIFLESISTTKLEVTMALSRGHQVFAVPSRPLLDRYKP</sequence>
<dbReference type="Proteomes" id="UP000029553">
    <property type="component" value="Unassembled WGS sequence"/>
</dbReference>
<dbReference type="AlphaFoldDB" id="A0A096GNY3"/>
<dbReference type="EMBL" id="AWOR01000068">
    <property type="protein sequence ID" value="KGH26895.1"/>
    <property type="molecule type" value="Genomic_DNA"/>
</dbReference>
<evidence type="ECO:0000313" key="1">
    <source>
        <dbReference type="EMBL" id="KGH26895.1"/>
    </source>
</evidence>
<gene>
    <name evidence="1" type="ORF">P353_20245</name>
</gene>
<organism evidence="1 2">
    <name type="scientific">Comamonas testosteroni</name>
    <name type="common">Pseudomonas testosteroni</name>
    <dbReference type="NCBI Taxonomy" id="285"/>
    <lineage>
        <taxon>Bacteria</taxon>
        <taxon>Pseudomonadati</taxon>
        <taxon>Pseudomonadota</taxon>
        <taxon>Betaproteobacteria</taxon>
        <taxon>Burkholderiales</taxon>
        <taxon>Comamonadaceae</taxon>
        <taxon>Comamonas</taxon>
    </lineage>
</organism>